<proteinExistence type="predicted"/>
<organism evidence="4 5">
    <name type="scientific">Lithocarpus litseifolius</name>
    <dbReference type="NCBI Taxonomy" id="425828"/>
    <lineage>
        <taxon>Eukaryota</taxon>
        <taxon>Viridiplantae</taxon>
        <taxon>Streptophyta</taxon>
        <taxon>Embryophyta</taxon>
        <taxon>Tracheophyta</taxon>
        <taxon>Spermatophyta</taxon>
        <taxon>Magnoliopsida</taxon>
        <taxon>eudicotyledons</taxon>
        <taxon>Gunneridae</taxon>
        <taxon>Pentapetalae</taxon>
        <taxon>rosids</taxon>
        <taxon>fabids</taxon>
        <taxon>Fagales</taxon>
        <taxon>Fagaceae</taxon>
        <taxon>Lithocarpus</taxon>
    </lineage>
</organism>
<sequence length="470" mass="52853">MADELEEIWKKLTLTEEEDEGITLDGDSTEAAREIGKNCLVMKILTQKSINTEALRKTMRMVWKPNKGVRISDIEEDLFLVEFGDKKDKQKVLDMCPWSYDKNLVLLQNFDGESAPKDIRLCRSPFWVQIHNLPLKSRTKQTGWMIGSKLGEVLEVDVPENGVQWGRYLRIRVKIDVTRKLVQGKKIKVENNEQRWVFFKYERLPNFCYLCGMLRHGEKECDKNDLSGNGEEKGAYQYDAWLRGEPGRRNSSDYRGNDGTGQGSRTPKNRQHNKQQDSHGLPLSHVAAEVGEPHMGGVVGNPSGASDTPVTHPKATPKLHNSDPTKSLAWSSEPVPAEGRDTKAELSQKHALPGGIVSSNPAKAKNLEESGIRRMMVTRDELAAKVLQATIKAEESQRVQLDYNNGPTPMIFENEVGWIDNSDGPKGRFWKRITRSGETKSPTHTTNGGAQKRDGPIPLQELDPNSISMK</sequence>
<accession>A0AAW2D1H1</accession>
<evidence type="ECO:0000256" key="1">
    <source>
        <dbReference type="SAM" id="MobiDB-lite"/>
    </source>
</evidence>
<evidence type="ECO:0000259" key="3">
    <source>
        <dbReference type="Pfam" id="PF14392"/>
    </source>
</evidence>
<feature type="region of interest" description="Disordered" evidence="1">
    <location>
        <begin position="432"/>
        <end position="470"/>
    </location>
</feature>
<feature type="compositionally biased region" description="Polar residues" evidence="1">
    <location>
        <begin position="439"/>
        <end position="449"/>
    </location>
</feature>
<gene>
    <name evidence="4" type="ORF">SO802_017300</name>
</gene>
<dbReference type="InterPro" id="IPR025836">
    <property type="entry name" value="Zn_knuckle_CX2CX4HX4C"/>
</dbReference>
<dbReference type="EMBL" id="JAZDWU010000005">
    <property type="protein sequence ID" value="KAL0003519.1"/>
    <property type="molecule type" value="Genomic_DNA"/>
</dbReference>
<feature type="compositionally biased region" description="Basic and acidic residues" evidence="1">
    <location>
        <begin position="245"/>
        <end position="256"/>
    </location>
</feature>
<evidence type="ECO:0000259" key="2">
    <source>
        <dbReference type="Pfam" id="PF14111"/>
    </source>
</evidence>
<evidence type="ECO:0008006" key="6">
    <source>
        <dbReference type="Google" id="ProtNLM"/>
    </source>
</evidence>
<comment type="caution">
    <text evidence="4">The sequence shown here is derived from an EMBL/GenBank/DDBJ whole genome shotgun (WGS) entry which is preliminary data.</text>
</comment>
<evidence type="ECO:0000313" key="4">
    <source>
        <dbReference type="EMBL" id="KAL0003519.1"/>
    </source>
</evidence>
<dbReference type="PANTHER" id="PTHR31286:SF167">
    <property type="entry name" value="OS09G0268800 PROTEIN"/>
    <property type="match status" value="1"/>
</dbReference>
<feature type="domain" description="Zinc knuckle CX2CX4HX4C" evidence="3">
    <location>
        <begin position="175"/>
        <end position="223"/>
    </location>
</feature>
<name>A0AAW2D1H1_9ROSI</name>
<reference evidence="4 5" key="1">
    <citation type="submission" date="2024-01" db="EMBL/GenBank/DDBJ databases">
        <title>A telomere-to-telomere, gap-free genome of sweet tea (Lithocarpus litseifolius).</title>
        <authorList>
            <person name="Zhou J."/>
        </authorList>
    </citation>
    <scope>NUCLEOTIDE SEQUENCE [LARGE SCALE GENOMIC DNA]</scope>
    <source>
        <strain evidence="4">Zhou-2022a</strain>
        <tissue evidence="4">Leaf</tissue>
    </source>
</reference>
<dbReference type="AlphaFoldDB" id="A0AAW2D1H1"/>
<dbReference type="Proteomes" id="UP001459277">
    <property type="component" value="Unassembled WGS sequence"/>
</dbReference>
<dbReference type="InterPro" id="IPR025558">
    <property type="entry name" value="DUF4283"/>
</dbReference>
<evidence type="ECO:0000313" key="5">
    <source>
        <dbReference type="Proteomes" id="UP001459277"/>
    </source>
</evidence>
<keyword evidence="5" id="KW-1185">Reference proteome</keyword>
<feature type="region of interest" description="Disordered" evidence="1">
    <location>
        <begin position="240"/>
        <end position="279"/>
    </location>
</feature>
<dbReference type="PANTHER" id="PTHR31286">
    <property type="entry name" value="GLYCINE-RICH CELL WALL STRUCTURAL PROTEIN 1.8-LIKE"/>
    <property type="match status" value="1"/>
</dbReference>
<dbReference type="Pfam" id="PF14111">
    <property type="entry name" value="DUF4283"/>
    <property type="match status" value="1"/>
</dbReference>
<dbReference type="InterPro" id="IPR040256">
    <property type="entry name" value="At4g02000-like"/>
</dbReference>
<feature type="domain" description="DUF4283" evidence="2">
    <location>
        <begin position="37"/>
        <end position="116"/>
    </location>
</feature>
<feature type="region of interest" description="Disordered" evidence="1">
    <location>
        <begin position="293"/>
        <end position="336"/>
    </location>
</feature>
<protein>
    <recommendedName>
        <fullName evidence="6">CCHC-type domain-containing protein</fullName>
    </recommendedName>
</protein>
<dbReference type="Pfam" id="PF14392">
    <property type="entry name" value="zf-CCHC_4"/>
    <property type="match status" value="1"/>
</dbReference>